<evidence type="ECO:0000313" key="2">
    <source>
        <dbReference type="EMBL" id="KAG9941536.1"/>
    </source>
</evidence>
<dbReference type="GO" id="GO:0000124">
    <property type="term" value="C:SAGA complex"/>
    <property type="evidence" value="ECO:0007669"/>
    <property type="project" value="TreeGrafter"/>
</dbReference>
<proteinExistence type="predicted"/>
<dbReference type="SUPFAM" id="SSF48371">
    <property type="entry name" value="ARM repeat"/>
    <property type="match status" value="1"/>
</dbReference>
<dbReference type="InterPro" id="IPR046805">
    <property type="entry name" value="Tra1_ring"/>
</dbReference>
<organism evidence="2 3">
    <name type="scientific">Aureobasidium melanogenum</name>
    <name type="common">Aureobasidium pullulans var. melanogenum</name>
    <dbReference type="NCBI Taxonomy" id="46634"/>
    <lineage>
        <taxon>Eukaryota</taxon>
        <taxon>Fungi</taxon>
        <taxon>Dikarya</taxon>
        <taxon>Ascomycota</taxon>
        <taxon>Pezizomycotina</taxon>
        <taxon>Dothideomycetes</taxon>
        <taxon>Dothideomycetidae</taxon>
        <taxon>Dothideales</taxon>
        <taxon>Saccotheciaceae</taxon>
        <taxon>Aureobasidium</taxon>
    </lineage>
</organism>
<dbReference type="InterPro" id="IPR050517">
    <property type="entry name" value="DDR_Repair_Kinase"/>
</dbReference>
<dbReference type="GO" id="GO:0005634">
    <property type="term" value="C:nucleus"/>
    <property type="evidence" value="ECO:0007669"/>
    <property type="project" value="TreeGrafter"/>
</dbReference>
<sequence>KLVGEVSHMNRHVREAAQDGLRLLAEVVGVKLYEIVKPVKELVLQPIFNKPLRALPFAVQIGYIDALNFCLDMENEVLQFEDRLNRSLMETLALADAEDETLAPKPMEHRSAESIVNLRVSCLRLLTTAIRLPAFNNSPHAQHRSRIITVFFKSLYSRNIEVKTTANAGLQIVLQATQKLPKDLLQSGLRPILMNVQDPRKLSVEGLEGLRTLLQLLTNYFKVEIGSRLLDHMKHIADAQSLQKVSFSLIEQNPKMRVVTAIFGVFHLLPAAAVQFLPTLVERVLELERSLRRTHFSPFREPLIKYLNHYSKEALEHFSANLKDEAKGRFFAQILSDKAAAPLRTAVMESDSFWAPLTGEGLTDAEKDQAAVNAVHVALSLSEFPESRAWLTSHDKTRLALFEAAQSLQQKLQNKTLASSLRLPVEQVGDQLMIILTRYLSEKPDDLDFFFDLVQACANDELAESHRLFHFIYEFIITSTSIEYQRSVAVRCIDIYTNRQKTPRMKSFVFHYILNPVFAMDIQRNWESLFGNNKGTELFDKSMTDTVHAKLWKPQANSDISEDPTQPGVDQSRMELIQLTSMLLKYHHNMLSDARKDVIMFGWTYIRLEDTINKYASYALISYFIAHYDTPAKIVVQIYGKLLGAHQAEGRPLVMQALEILEPVLVKRTGGEQARAPAWTRIPRRILSEETSNTPQLTSIFQFLVRHPDLFYEARESFASIIIPSLNKVAQLPNPSTENKRLAINLFSMIWHWEERTVKENGSLSGPQSPNSEAPATNKKAASASYALRTMMIKYMVNFIAILPERFPVPSST</sequence>
<feature type="region of interest" description="Disordered" evidence="1">
    <location>
        <begin position="760"/>
        <end position="779"/>
    </location>
</feature>
<accession>A0A9P8F6T6</accession>
<reference evidence="2" key="2">
    <citation type="submission" date="2021-08" db="EMBL/GenBank/DDBJ databases">
        <authorList>
            <person name="Gostincar C."/>
            <person name="Sun X."/>
            <person name="Song Z."/>
            <person name="Gunde-Cimerman N."/>
        </authorList>
    </citation>
    <scope>NUCLEOTIDE SEQUENCE</scope>
    <source>
        <strain evidence="2">EXF-9298</strain>
    </source>
</reference>
<dbReference type="PANTHER" id="PTHR11139:SF1">
    <property type="entry name" value="TRANSFORMATION_TRANSCRIPTION DOMAIN-ASSOCIATED PROTEIN"/>
    <property type="match status" value="1"/>
</dbReference>
<dbReference type="GO" id="GO:0006355">
    <property type="term" value="P:regulation of DNA-templated transcription"/>
    <property type="evidence" value="ECO:0007669"/>
    <property type="project" value="TreeGrafter"/>
</dbReference>
<dbReference type="GO" id="GO:0035267">
    <property type="term" value="C:NuA4 histone acetyltransferase complex"/>
    <property type="evidence" value="ECO:0007669"/>
    <property type="project" value="TreeGrafter"/>
</dbReference>
<reference evidence="2" key="1">
    <citation type="journal article" date="2021" name="J Fungi (Basel)">
        <title>Virulence traits and population genomics of the black yeast Aureobasidium melanogenum.</title>
        <authorList>
            <person name="Cernosa A."/>
            <person name="Sun X."/>
            <person name="Gostincar C."/>
            <person name="Fang C."/>
            <person name="Gunde-Cimerman N."/>
            <person name="Song Z."/>
        </authorList>
    </citation>
    <scope>NUCLEOTIDE SEQUENCE</scope>
    <source>
        <strain evidence="2">EXF-9298</strain>
    </source>
</reference>
<dbReference type="Pfam" id="PF20206">
    <property type="entry name" value="Tra1_ring"/>
    <property type="match status" value="1"/>
</dbReference>
<protein>
    <submittedName>
        <fullName evidence="2">Uncharacterized protein</fullName>
    </submittedName>
</protein>
<gene>
    <name evidence="2" type="ORF">KCU98_g18929</name>
</gene>
<dbReference type="AlphaFoldDB" id="A0A9P8F6T6"/>
<feature type="compositionally biased region" description="Polar residues" evidence="1">
    <location>
        <begin position="760"/>
        <end position="775"/>
    </location>
</feature>
<dbReference type="EMBL" id="JAHFXS010005252">
    <property type="protein sequence ID" value="KAG9941536.1"/>
    <property type="molecule type" value="Genomic_DNA"/>
</dbReference>
<keyword evidence="3" id="KW-1185">Reference proteome</keyword>
<evidence type="ECO:0000313" key="3">
    <source>
        <dbReference type="Proteomes" id="UP000729357"/>
    </source>
</evidence>
<dbReference type="InterPro" id="IPR016024">
    <property type="entry name" value="ARM-type_fold"/>
</dbReference>
<dbReference type="Proteomes" id="UP000729357">
    <property type="component" value="Unassembled WGS sequence"/>
</dbReference>
<feature type="non-terminal residue" evidence="2">
    <location>
        <position position="1"/>
    </location>
</feature>
<comment type="caution">
    <text evidence="2">The sequence shown here is derived from an EMBL/GenBank/DDBJ whole genome shotgun (WGS) entry which is preliminary data.</text>
</comment>
<evidence type="ECO:0000256" key="1">
    <source>
        <dbReference type="SAM" id="MobiDB-lite"/>
    </source>
</evidence>
<name>A0A9P8F6T6_AURME</name>
<dbReference type="GO" id="GO:0006281">
    <property type="term" value="P:DNA repair"/>
    <property type="evidence" value="ECO:0007669"/>
    <property type="project" value="TreeGrafter"/>
</dbReference>
<feature type="non-terminal residue" evidence="2">
    <location>
        <position position="813"/>
    </location>
</feature>
<dbReference type="PANTHER" id="PTHR11139">
    <property type="entry name" value="ATAXIA TELANGIECTASIA MUTATED ATM -RELATED"/>
    <property type="match status" value="1"/>
</dbReference>